<comment type="caution">
    <text evidence="1">The sequence shown here is derived from an EMBL/GenBank/DDBJ whole genome shotgun (WGS) entry which is preliminary data.</text>
</comment>
<evidence type="ECO:0000313" key="2">
    <source>
        <dbReference type="Proteomes" id="UP000306038"/>
    </source>
</evidence>
<dbReference type="EMBL" id="SDLV01000012">
    <property type="protein sequence ID" value="THV62165.1"/>
    <property type="molecule type" value="Genomic_DNA"/>
</dbReference>
<evidence type="ECO:0000313" key="1">
    <source>
        <dbReference type="EMBL" id="THV62165.1"/>
    </source>
</evidence>
<dbReference type="PROSITE" id="PS51257">
    <property type="entry name" value="PROKAR_LIPOPROTEIN"/>
    <property type="match status" value="1"/>
</dbReference>
<dbReference type="Proteomes" id="UP000306038">
    <property type="component" value="Unassembled WGS sequence"/>
</dbReference>
<proteinExistence type="predicted"/>
<reference evidence="1 2" key="1">
    <citation type="submission" date="2019-01" db="EMBL/GenBank/DDBJ databases">
        <authorList>
            <person name="B I."/>
            <person name="Ch S."/>
            <person name="Ch V.R."/>
        </authorList>
    </citation>
    <scope>NUCLEOTIDE SEQUENCE [LARGE SCALE GENOMIC DNA]</scope>
    <source>
        <strain evidence="1 2">JC507</strain>
    </source>
</reference>
<name>A0ABY2R975_9FLAO</name>
<gene>
    <name evidence="1" type="ORF">EK417_07085</name>
</gene>
<organism evidence="1 2">
    <name type="scientific">Chryseobacterium candidae</name>
    <dbReference type="NCBI Taxonomy" id="1978493"/>
    <lineage>
        <taxon>Bacteria</taxon>
        <taxon>Pseudomonadati</taxon>
        <taxon>Bacteroidota</taxon>
        <taxon>Flavobacteriia</taxon>
        <taxon>Flavobacteriales</taxon>
        <taxon>Weeksellaceae</taxon>
        <taxon>Chryseobacterium group</taxon>
        <taxon>Chryseobacterium</taxon>
    </lineage>
</organism>
<protein>
    <recommendedName>
        <fullName evidence="3">DKNYY family protein</fullName>
    </recommendedName>
</protein>
<keyword evidence="2" id="KW-1185">Reference proteome</keyword>
<dbReference type="RefSeq" id="WP_136521731.1">
    <property type="nucleotide sequence ID" value="NZ_SDLV01000012.1"/>
</dbReference>
<evidence type="ECO:0008006" key="3">
    <source>
        <dbReference type="Google" id="ProtNLM"/>
    </source>
</evidence>
<accession>A0ABY2R975</accession>
<sequence>MENSKKMMYCFLFLPFFISCKQEIKNKEYITIKESILYFKHFTFSNIIKQEGSYKKDDSIFFSKVFFENKNISNNKIIDPETFDVLYNDINDRKKVSNDYYLRGDDYYFKDKNYLYIYQDDISDKNKFPLFFVAGKVNEYSVIGGGYLRVGNKIYCKGNELVD</sequence>